<keyword evidence="3" id="KW-1185">Reference proteome</keyword>
<evidence type="ECO:0000259" key="1">
    <source>
        <dbReference type="PROSITE" id="PS51186"/>
    </source>
</evidence>
<dbReference type="STRING" id="1714016.BA724_12520"/>
<dbReference type="InterPro" id="IPR000182">
    <property type="entry name" value="GNAT_dom"/>
</dbReference>
<comment type="caution">
    <text evidence="2">The sequence shown here is derived from an EMBL/GenBank/DDBJ whole genome shotgun (WGS) entry which is preliminary data.</text>
</comment>
<gene>
    <name evidence="2" type="ORF">BA724_12520</name>
</gene>
<dbReference type="Proteomes" id="UP000095658">
    <property type="component" value="Unassembled WGS sequence"/>
</dbReference>
<dbReference type="OrthoDB" id="9796171at2"/>
<sequence>MHNILNVVKTTDLKQREDAYSVRTTVFVGEQNVPPALEIDELENEAVHFVLYNDQQEPCGAGRFRTVGEFGKVERICVLKEARGFGSGNLIMNAIEEHAKTVDGLTTLKLDAQLQAIPFYEKRGYRVVSGEFLDAGILHKTMTKPL</sequence>
<evidence type="ECO:0000313" key="2">
    <source>
        <dbReference type="EMBL" id="OES43908.1"/>
    </source>
</evidence>
<protein>
    <submittedName>
        <fullName evidence="2">GNAT family N-acetyltransferase</fullName>
    </submittedName>
</protein>
<dbReference type="PANTHER" id="PTHR13355:SF11">
    <property type="entry name" value="GLUCOSAMINE 6-PHOSPHATE N-ACETYLTRANSFERASE"/>
    <property type="match status" value="1"/>
</dbReference>
<proteinExistence type="predicted"/>
<dbReference type="EMBL" id="MAMP01000024">
    <property type="protein sequence ID" value="OES43908.1"/>
    <property type="molecule type" value="Genomic_DNA"/>
</dbReference>
<dbReference type="PANTHER" id="PTHR13355">
    <property type="entry name" value="GLUCOSAMINE 6-PHOSPHATE N-ACETYLTRANSFERASE"/>
    <property type="match status" value="1"/>
</dbReference>
<dbReference type="SUPFAM" id="SSF55729">
    <property type="entry name" value="Acyl-CoA N-acyltransferases (Nat)"/>
    <property type="match status" value="1"/>
</dbReference>
<dbReference type="Pfam" id="PF13673">
    <property type="entry name" value="Acetyltransf_10"/>
    <property type="match status" value="1"/>
</dbReference>
<dbReference type="InterPro" id="IPR039143">
    <property type="entry name" value="GNPNAT1-like"/>
</dbReference>
<dbReference type="PROSITE" id="PS51186">
    <property type="entry name" value="GNAT"/>
    <property type="match status" value="1"/>
</dbReference>
<evidence type="ECO:0000313" key="3">
    <source>
        <dbReference type="Proteomes" id="UP000095658"/>
    </source>
</evidence>
<keyword evidence="2" id="KW-0808">Transferase</keyword>
<reference evidence="2 3" key="1">
    <citation type="submission" date="2016-06" db="EMBL/GenBank/DDBJ databases">
        <title>Domibacillus iocasae genome sequencing.</title>
        <authorList>
            <person name="Verma A."/>
            <person name="Pal Y."/>
            <person name="Ojha A.K."/>
            <person name="Krishnamurthi S."/>
        </authorList>
    </citation>
    <scope>NUCLEOTIDE SEQUENCE [LARGE SCALE GENOMIC DNA]</scope>
    <source>
        <strain evidence="2 3">DSM 29979</strain>
    </source>
</reference>
<dbReference type="AlphaFoldDB" id="A0A1E7DMJ6"/>
<feature type="domain" description="N-acetyltransferase" evidence="1">
    <location>
        <begin position="6"/>
        <end position="146"/>
    </location>
</feature>
<dbReference type="Gene3D" id="3.40.630.30">
    <property type="match status" value="1"/>
</dbReference>
<accession>A0A1E7DMJ6</accession>
<dbReference type="InterPro" id="IPR016181">
    <property type="entry name" value="Acyl_CoA_acyltransferase"/>
</dbReference>
<name>A0A1E7DMJ6_9BACI</name>
<dbReference type="CDD" id="cd04301">
    <property type="entry name" value="NAT_SF"/>
    <property type="match status" value="1"/>
</dbReference>
<dbReference type="GO" id="GO:0004343">
    <property type="term" value="F:glucosamine 6-phosphate N-acetyltransferase activity"/>
    <property type="evidence" value="ECO:0007669"/>
    <property type="project" value="TreeGrafter"/>
</dbReference>
<organism evidence="2 3">
    <name type="scientific">Domibacillus iocasae</name>
    <dbReference type="NCBI Taxonomy" id="1714016"/>
    <lineage>
        <taxon>Bacteria</taxon>
        <taxon>Bacillati</taxon>
        <taxon>Bacillota</taxon>
        <taxon>Bacilli</taxon>
        <taxon>Bacillales</taxon>
        <taxon>Bacillaceae</taxon>
        <taxon>Domibacillus</taxon>
    </lineage>
</organism>